<keyword evidence="1" id="KW-0812">Transmembrane</keyword>
<dbReference type="AlphaFoldDB" id="A0A382JYL3"/>
<dbReference type="EMBL" id="UINC01077463">
    <property type="protein sequence ID" value="SVC17614.1"/>
    <property type="molecule type" value="Genomic_DNA"/>
</dbReference>
<evidence type="ECO:0000256" key="1">
    <source>
        <dbReference type="SAM" id="Phobius"/>
    </source>
</evidence>
<feature type="transmembrane region" description="Helical" evidence="1">
    <location>
        <begin position="59"/>
        <end position="78"/>
    </location>
</feature>
<evidence type="ECO:0000313" key="2">
    <source>
        <dbReference type="EMBL" id="SVC17614.1"/>
    </source>
</evidence>
<gene>
    <name evidence="2" type="ORF">METZ01_LOCUS270468</name>
</gene>
<name>A0A382JYL3_9ZZZZ</name>
<keyword evidence="1" id="KW-1133">Transmembrane helix</keyword>
<protein>
    <submittedName>
        <fullName evidence="2">Uncharacterized protein</fullName>
    </submittedName>
</protein>
<organism evidence="2">
    <name type="scientific">marine metagenome</name>
    <dbReference type="NCBI Taxonomy" id="408172"/>
    <lineage>
        <taxon>unclassified sequences</taxon>
        <taxon>metagenomes</taxon>
        <taxon>ecological metagenomes</taxon>
    </lineage>
</organism>
<proteinExistence type="predicted"/>
<keyword evidence="1" id="KW-0472">Membrane</keyword>
<sequence length="98" mass="11312">MSMKRTTEQVQKRLKIANCLLIFALLVVFVPPVMKVWEDDSSIPPQYGKMEYVAKETDEFLPIIFIMAILINSSVLLCKEVKEIQMRINVLPPKTEID</sequence>
<accession>A0A382JYL3</accession>
<reference evidence="2" key="1">
    <citation type="submission" date="2018-05" db="EMBL/GenBank/DDBJ databases">
        <authorList>
            <person name="Lanie J.A."/>
            <person name="Ng W.-L."/>
            <person name="Kazmierczak K.M."/>
            <person name="Andrzejewski T.M."/>
            <person name="Davidsen T.M."/>
            <person name="Wayne K.J."/>
            <person name="Tettelin H."/>
            <person name="Glass J.I."/>
            <person name="Rusch D."/>
            <person name="Podicherti R."/>
            <person name="Tsui H.-C.T."/>
            <person name="Winkler M.E."/>
        </authorList>
    </citation>
    <scope>NUCLEOTIDE SEQUENCE</scope>
</reference>